<keyword evidence="6" id="KW-0814">Transposable element</keyword>
<name>A0A412RDP3_9FIRM</name>
<evidence type="ECO:0000256" key="3">
    <source>
        <dbReference type="ARBA" id="ARBA00022578"/>
    </source>
</evidence>
<dbReference type="GO" id="GO:0003677">
    <property type="term" value="F:DNA binding"/>
    <property type="evidence" value="ECO:0007669"/>
    <property type="project" value="UniProtKB-UniRule"/>
</dbReference>
<comment type="function">
    <text evidence="1 6">Required for the transposition of the insertion element.</text>
</comment>
<sequence length="407" mass="46944">MKLMAQLHFTLDSDFFVGLFSETKDEAFGKLMEALLNQVLQAESTEQLGASNYERSQERSDYRNGVRTRTLTTRIGKIELQVPRHRNVPFKTSLFENYQRNEQALITTMMEMVVQGVSTRNIKKVTEELCGESFSKSAVSEICKELDVPVKHFKERLLPEHYPFIIVDAIYLKAREDHRVKSKALFVAIGINNTGHKEVLGFEVYDSEKVNTWRDFFENLKSRGLRGVDIVISDAHAGLVEAIKESFSGSSWQRCQAHFTRNIIDKCPKKYSTGLASELRDMFNAATIEESRRLKESIYDEYQDVANEAMTVLDEGFEDSITIMALPSKYRIALRTSNIIERENREIRRREKVIQIFPNTESIIRLIGAVLQDDHNEWSVGHKIFDMKEYYDKLSSIQSNLLKIKVA</sequence>
<dbReference type="Pfam" id="PF00872">
    <property type="entry name" value="Transposase_mut"/>
    <property type="match status" value="1"/>
</dbReference>
<dbReference type="GO" id="GO:0004803">
    <property type="term" value="F:transposase activity"/>
    <property type="evidence" value="ECO:0007669"/>
    <property type="project" value="UniProtKB-UniRule"/>
</dbReference>
<dbReference type="GO" id="GO:0006313">
    <property type="term" value="P:DNA transposition"/>
    <property type="evidence" value="ECO:0007669"/>
    <property type="project" value="UniProtKB-UniRule"/>
</dbReference>
<reference evidence="7 8" key="1">
    <citation type="submission" date="2018-08" db="EMBL/GenBank/DDBJ databases">
        <title>A genome reference for cultivated species of the human gut microbiota.</title>
        <authorList>
            <person name="Zou Y."/>
            <person name="Xue W."/>
            <person name="Luo G."/>
        </authorList>
    </citation>
    <scope>NUCLEOTIDE SEQUENCE [LARGE SCALE GENOMIC DNA]</scope>
    <source>
        <strain evidence="7 8">AF17-27</strain>
    </source>
</reference>
<dbReference type="InterPro" id="IPR001207">
    <property type="entry name" value="Transposase_mutator"/>
</dbReference>
<evidence type="ECO:0000313" key="8">
    <source>
        <dbReference type="Proteomes" id="UP000283765"/>
    </source>
</evidence>
<comment type="similarity">
    <text evidence="2 6">Belongs to the transposase mutator family.</text>
</comment>
<gene>
    <name evidence="7" type="ORF">DWW89_17505</name>
</gene>
<evidence type="ECO:0000256" key="2">
    <source>
        <dbReference type="ARBA" id="ARBA00010961"/>
    </source>
</evidence>
<proteinExistence type="inferred from homology"/>
<keyword evidence="5 6" id="KW-0233">DNA recombination</keyword>
<evidence type="ECO:0000256" key="4">
    <source>
        <dbReference type="ARBA" id="ARBA00023125"/>
    </source>
</evidence>
<dbReference type="PANTHER" id="PTHR33217:SF7">
    <property type="entry name" value="TRANSPOSASE FOR INSERTION SEQUENCE ELEMENT IS1081"/>
    <property type="match status" value="1"/>
</dbReference>
<comment type="caution">
    <text evidence="7">The sequence shown here is derived from an EMBL/GenBank/DDBJ whole genome shotgun (WGS) entry which is preliminary data.</text>
</comment>
<evidence type="ECO:0000256" key="5">
    <source>
        <dbReference type="ARBA" id="ARBA00023172"/>
    </source>
</evidence>
<evidence type="ECO:0000313" key="7">
    <source>
        <dbReference type="EMBL" id="RGU16257.1"/>
    </source>
</evidence>
<dbReference type="EMBL" id="QRXR01000085">
    <property type="protein sequence ID" value="RGU16257.1"/>
    <property type="molecule type" value="Genomic_DNA"/>
</dbReference>
<dbReference type="NCBIfam" id="NF033543">
    <property type="entry name" value="transpos_IS256"/>
    <property type="match status" value="1"/>
</dbReference>
<evidence type="ECO:0000256" key="1">
    <source>
        <dbReference type="ARBA" id="ARBA00002190"/>
    </source>
</evidence>
<dbReference type="PANTHER" id="PTHR33217">
    <property type="entry name" value="TRANSPOSASE FOR INSERTION SEQUENCE ELEMENT IS1081"/>
    <property type="match status" value="1"/>
</dbReference>
<organism evidence="7 8">
    <name type="scientific">Agathobacter rectalis</name>
    <dbReference type="NCBI Taxonomy" id="39491"/>
    <lineage>
        <taxon>Bacteria</taxon>
        <taxon>Bacillati</taxon>
        <taxon>Bacillota</taxon>
        <taxon>Clostridia</taxon>
        <taxon>Lachnospirales</taxon>
        <taxon>Lachnospiraceae</taxon>
        <taxon>Agathobacter</taxon>
    </lineage>
</organism>
<dbReference type="AlphaFoldDB" id="A0A412RDP3"/>
<accession>A0A412RDP3</accession>
<dbReference type="Proteomes" id="UP000283765">
    <property type="component" value="Unassembled WGS sequence"/>
</dbReference>
<keyword evidence="4 6" id="KW-0238">DNA-binding</keyword>
<evidence type="ECO:0000256" key="6">
    <source>
        <dbReference type="RuleBase" id="RU365089"/>
    </source>
</evidence>
<keyword evidence="3 6" id="KW-0815">Transposition</keyword>
<protein>
    <recommendedName>
        <fullName evidence="6">Mutator family transposase</fullName>
    </recommendedName>
</protein>